<accession>A0ABN2QRH2</accession>
<keyword evidence="3" id="KW-1185">Reference proteome</keyword>
<name>A0ABN2QRH2_9PSEU</name>
<evidence type="ECO:0000256" key="1">
    <source>
        <dbReference type="SAM" id="Coils"/>
    </source>
</evidence>
<comment type="caution">
    <text evidence="2">The sequence shown here is derived from an EMBL/GenBank/DDBJ whole genome shotgun (WGS) entry which is preliminary data.</text>
</comment>
<feature type="coiled-coil region" evidence="1">
    <location>
        <begin position="75"/>
        <end position="116"/>
    </location>
</feature>
<evidence type="ECO:0008006" key="4">
    <source>
        <dbReference type="Google" id="ProtNLM"/>
    </source>
</evidence>
<dbReference type="RefSeq" id="WP_344417701.1">
    <property type="nucleotide sequence ID" value="NZ_BAAANN010000010.1"/>
</dbReference>
<reference evidence="2 3" key="1">
    <citation type="journal article" date="2019" name="Int. J. Syst. Evol. Microbiol.">
        <title>The Global Catalogue of Microorganisms (GCM) 10K type strain sequencing project: providing services to taxonomists for standard genome sequencing and annotation.</title>
        <authorList>
            <consortium name="The Broad Institute Genomics Platform"/>
            <consortium name="The Broad Institute Genome Sequencing Center for Infectious Disease"/>
            <person name="Wu L."/>
            <person name="Ma J."/>
        </authorList>
    </citation>
    <scope>NUCLEOTIDE SEQUENCE [LARGE SCALE GENOMIC DNA]</scope>
    <source>
        <strain evidence="2 3">JCM 14545</strain>
    </source>
</reference>
<sequence>MNRATSTEAQIQAVADTLLAEARAGTTRPSISALAERAGISRPTLYRNHPVLVERFRAASADSRILAAPLASTPTQELRERITTLRRENEQLRLHVELYEEHIRRLTVENTRLASELAARSGVSDLTVHQPRNVAGQ</sequence>
<organism evidence="2 3">
    <name type="scientific">Amycolatopsis minnesotensis</name>
    <dbReference type="NCBI Taxonomy" id="337894"/>
    <lineage>
        <taxon>Bacteria</taxon>
        <taxon>Bacillati</taxon>
        <taxon>Actinomycetota</taxon>
        <taxon>Actinomycetes</taxon>
        <taxon>Pseudonocardiales</taxon>
        <taxon>Pseudonocardiaceae</taxon>
        <taxon>Amycolatopsis</taxon>
    </lineage>
</organism>
<keyword evidence="1" id="KW-0175">Coiled coil</keyword>
<dbReference type="Proteomes" id="UP001501116">
    <property type="component" value="Unassembled WGS sequence"/>
</dbReference>
<dbReference type="EMBL" id="BAAANN010000010">
    <property type="protein sequence ID" value="GAA1956687.1"/>
    <property type="molecule type" value="Genomic_DNA"/>
</dbReference>
<dbReference type="SUPFAM" id="SSF46689">
    <property type="entry name" value="Homeodomain-like"/>
    <property type="match status" value="1"/>
</dbReference>
<gene>
    <name evidence="2" type="ORF">GCM10009754_28310</name>
</gene>
<dbReference type="Gene3D" id="1.10.10.60">
    <property type="entry name" value="Homeodomain-like"/>
    <property type="match status" value="1"/>
</dbReference>
<evidence type="ECO:0000313" key="3">
    <source>
        <dbReference type="Proteomes" id="UP001501116"/>
    </source>
</evidence>
<dbReference type="InterPro" id="IPR009057">
    <property type="entry name" value="Homeodomain-like_sf"/>
</dbReference>
<protein>
    <recommendedName>
        <fullName evidence="4">TetR family transcriptional regulator</fullName>
    </recommendedName>
</protein>
<evidence type="ECO:0000313" key="2">
    <source>
        <dbReference type="EMBL" id="GAA1956687.1"/>
    </source>
</evidence>
<proteinExistence type="predicted"/>